<evidence type="ECO:0000313" key="1">
    <source>
        <dbReference type="EMBL" id="AFU86695.1"/>
    </source>
</evidence>
<keyword evidence="2" id="KW-1185">Reference proteome</keyword>
<evidence type="ECO:0000313" key="2">
    <source>
        <dbReference type="Proteomes" id="UP000000461"/>
    </source>
</evidence>
<dbReference type="EMBL" id="JX100814">
    <property type="protein sequence ID" value="AFU86695.1"/>
    <property type="molecule type" value="Genomic_DNA"/>
</dbReference>
<sequence length="207" mass="22862">MPSHDPFWLQGFYPLPRGRETLPDAARTWKLHSTFDDVTDAALDVDHYVGKDLEGSWRVVDIRTGLVVHPAHMAGQQATEDGGPLPIYAVESYGGEGYNRKGKAWTDHSGFVDLATAKATLNYLVHADPVDSTGFPTKFRIIDIRTGEVIDEQALIGDTGQSSRLLEEADKLMQAAKLLKQAAAAKTIKGRFAKEDKARDILLFLRN</sequence>
<accession>K4JQX9</accession>
<protein>
    <submittedName>
        <fullName evidence="1">Uncharacterized protein</fullName>
    </submittedName>
</protein>
<gene>
    <name evidence="1" type="ORF">CcrRogue_gp213</name>
</gene>
<organism evidence="1 2">
    <name type="scientific">Caulobacter phage CcrRogue</name>
    <dbReference type="NCBI Taxonomy" id="2927986"/>
    <lineage>
        <taxon>Viruses</taxon>
        <taxon>Duplodnaviria</taxon>
        <taxon>Heunggongvirae</taxon>
        <taxon>Uroviricota</taxon>
        <taxon>Caudoviricetes</taxon>
        <taxon>Jeanschmidtviridae</taxon>
        <taxon>Poindextervirus</taxon>
        <taxon>Poindextervirus rogue</taxon>
    </lineage>
</organism>
<dbReference type="Proteomes" id="UP000000461">
    <property type="component" value="Segment"/>
</dbReference>
<proteinExistence type="predicted"/>
<reference evidence="1 2" key="1">
    <citation type="journal article" date="2012" name="BMC Genomics">
        <title>The Caulobacter crescentus phage phiCbK: genomics of a canonical phage.</title>
        <authorList>
            <person name="Gill J.J."/>
            <person name="Berry J.D."/>
            <person name="Russell W.K."/>
            <person name="Lessor L."/>
            <person name="Escobar Garcia D.A."/>
            <person name="Hernandez D."/>
            <person name="Kane A."/>
            <person name="Keene J."/>
            <person name="Maddox M."/>
            <person name="Martin R."/>
            <person name="Mohan S."/>
            <person name="Thorn A.M."/>
            <person name="Russell D.H."/>
            <person name="Young R."/>
        </authorList>
    </citation>
    <scope>NUCLEOTIDE SEQUENCE [LARGE SCALE GENOMIC DNA]</scope>
</reference>
<dbReference type="KEGG" id="vg:13995994"/>
<name>K4JQX9_9CAUD</name>